<feature type="region of interest" description="Disordered" evidence="9">
    <location>
        <begin position="77"/>
        <end position="96"/>
    </location>
</feature>
<feature type="region of interest" description="Disordered" evidence="9">
    <location>
        <begin position="1225"/>
        <end position="1286"/>
    </location>
</feature>
<name>A0A5N5QUJ5_9AGAM</name>
<accession>A0A5N5QUJ5</accession>
<dbReference type="OrthoDB" id="527344at2759"/>
<evidence type="ECO:0000256" key="7">
    <source>
        <dbReference type="ARBA" id="ARBA00022801"/>
    </source>
</evidence>
<feature type="compositionally biased region" description="Polar residues" evidence="9">
    <location>
        <begin position="545"/>
        <end position="567"/>
    </location>
</feature>
<comment type="subunit">
    <text evidence="2">Homodimer.</text>
</comment>
<organism evidence="10 11">
    <name type="scientific">Ceratobasidium theobromae</name>
    <dbReference type="NCBI Taxonomy" id="1582974"/>
    <lineage>
        <taxon>Eukaryota</taxon>
        <taxon>Fungi</taxon>
        <taxon>Dikarya</taxon>
        <taxon>Basidiomycota</taxon>
        <taxon>Agaricomycotina</taxon>
        <taxon>Agaricomycetes</taxon>
        <taxon>Cantharellales</taxon>
        <taxon>Ceratobasidiaceae</taxon>
        <taxon>Ceratobasidium</taxon>
    </lineage>
</organism>
<feature type="compositionally biased region" description="Low complexity" evidence="9">
    <location>
        <begin position="78"/>
        <end position="96"/>
    </location>
</feature>
<evidence type="ECO:0000256" key="2">
    <source>
        <dbReference type="ARBA" id="ARBA00011738"/>
    </source>
</evidence>
<keyword evidence="11" id="KW-1185">Reference proteome</keyword>
<dbReference type="PANTHER" id="PTHR46018:SF2">
    <property type="entry name" value="ZINC PHOSPHODIESTERASE ELAC PROTEIN 1"/>
    <property type="match status" value="1"/>
</dbReference>
<sequence length="1286" mass="140862">MEDVVYTLNNIVDDITSMYASAPKEPSPLVERRVHQHSEINNVAAAVPQQPRRHPSRSESPISDIDMELEDPLIFYDSSSSASSPTSSSSTTPSVSPTLLNFTVEKGGANANAFPSYFSTADEGENDTQVDDINAQLRPFMCTSDSLKPIQSGWQDIDSTLSPRAFIAPQVLVSGSPTEEPKVGLHLPTLVRSLSNTSPDPNSPTFLVPSLASESGNWDVIYSTPLHPNSQFINRSLPLTSTVVPLGDICPPHLTVASASVPPVPPVIHGTPPHLPALHSPTLLSAPKLDQNEQWSSNPCQRLERADIWATYLAKQRQWARMTIAHAASLAEPQILPPYRPIEQPSRDRLSPPVSVSPPRRRNIGALGRRVHLVPRILPQVDWNPERASILDGGGSRYSRQEIKSEVPESFQASPAPRPRLSLSLKIRTTRAGKDEDAKRRDAEKVESQGTGTSPMAGHPVRKPEEQMDKEPYALRPCVKNGKRILHNSESGKHSDSGKPIDTNSDTLRCYVKNGVRVSPSAVDESQSLGASVEANERATEPPNMDTQVATTPSRSFSAPNLTQPPANNHPPYGTKEMSPESPTSRVDILTLGAGWLSHFLIPLLRKHNLTHAATSQTSLASDTIAWSLGDSVDVLPRAGTVVIMFPILEWEKLRNLVDAYEESRGECMWILLGSSRAWQTAGSDSSNPVIKRSTPLPPDAPPRSVVENHFLNAYPQRVAVLNLVGLHGYPPVPGDAPHSAPRLVPNFIKAVAQTKDGLKQKSSIHFIHGSDAALAILLVHQKGRGMVGRWIVSDCLTRDWWAITLELGNEQEKRWVMEIMNEEKVGVLPRHQGLNRIVDGSEFWIEAGVAPGHVGLSVATFLGTSSGGGPTQGRNCSSLALSVNDEIWLVDCAEGTQRQIHKSNHLDIYNVTKIFITHMHVDHCVGVVPLLSTVMSVFGTPAQQCNNDPNKLHIEIYGTPGLRQLIRTTLNLTHMNLSGKYVVHELHLSEGIPDPDEATRIPILPPHPNEIVGLDIRSNSQQFWCNIGRHAGMRVDAGLIEHRVTCVGYVFTEWPTPPTLPRRVVSLGDTSSASHIVPLCISEGIYPSLVIHEATNAWIPPRVDHQRLYGGARKTPQSVREKAISRGHSTPDMAGAFARSVQAERLALIHFSAMFKNPTPKDPVMREIARQATAAWGRRGAHAVAAHDLYWIDIPLRNNEIPSSQQTTPSNSATESTQGTMVWDPNLWEDPVEPDQSMPTALKRKWDQGQHARGRGPFHGHWRRGRGRGRGADGADASQERPAGA</sequence>
<keyword evidence="3" id="KW-0819">tRNA processing</keyword>
<dbReference type="InterPro" id="IPR036866">
    <property type="entry name" value="RibonucZ/Hydroxyglut_hydro"/>
</dbReference>
<dbReference type="InterPro" id="IPR013471">
    <property type="entry name" value="RNase_Z/BN"/>
</dbReference>
<feature type="compositionally biased region" description="Basic residues" evidence="9">
    <location>
        <begin position="1253"/>
        <end position="1270"/>
    </location>
</feature>
<evidence type="ECO:0000313" key="10">
    <source>
        <dbReference type="EMBL" id="KAB5595420.1"/>
    </source>
</evidence>
<dbReference type="Pfam" id="PF23023">
    <property type="entry name" value="Anti-Pycsar_Apyc1"/>
    <property type="match status" value="1"/>
</dbReference>
<protein>
    <submittedName>
        <fullName evidence="10">Uncharacterized protein</fullName>
    </submittedName>
</protein>
<dbReference type="SUPFAM" id="SSF56281">
    <property type="entry name" value="Metallo-hydrolase/oxidoreductase"/>
    <property type="match status" value="1"/>
</dbReference>
<feature type="region of interest" description="Disordered" evidence="9">
    <location>
        <begin position="390"/>
        <end position="467"/>
    </location>
</feature>
<comment type="caution">
    <text evidence="10">The sequence shown here is derived from an EMBL/GenBank/DDBJ whole genome shotgun (WGS) entry which is preliminary data.</text>
</comment>
<dbReference type="EMBL" id="SSOP01000009">
    <property type="protein sequence ID" value="KAB5595420.1"/>
    <property type="molecule type" value="Genomic_DNA"/>
</dbReference>
<feature type="compositionally biased region" description="Basic and acidic residues" evidence="9">
    <location>
        <begin position="432"/>
        <end position="447"/>
    </location>
</feature>
<feature type="region of interest" description="Disordered" evidence="9">
    <location>
        <begin position="520"/>
        <end position="582"/>
    </location>
</feature>
<keyword evidence="8" id="KW-0862">Zinc</keyword>
<proteinExistence type="predicted"/>
<dbReference type="GO" id="GO:0005634">
    <property type="term" value="C:nucleus"/>
    <property type="evidence" value="ECO:0007669"/>
    <property type="project" value="TreeGrafter"/>
</dbReference>
<gene>
    <name evidence="10" type="ORF">CTheo_1097</name>
</gene>
<keyword evidence="4" id="KW-0540">Nuclease</keyword>
<evidence type="ECO:0000256" key="6">
    <source>
        <dbReference type="ARBA" id="ARBA00022759"/>
    </source>
</evidence>
<reference evidence="10 11" key="1">
    <citation type="journal article" date="2019" name="Fungal Biol. Biotechnol.">
        <title>Draft genome sequence of fastidious pathogen Ceratobasidium theobromae, which causes vascular-streak dieback in Theobroma cacao.</title>
        <authorList>
            <person name="Ali S.S."/>
            <person name="Asman A."/>
            <person name="Shao J."/>
            <person name="Firmansyah A.P."/>
            <person name="Susilo A.W."/>
            <person name="Rosmana A."/>
            <person name="McMahon P."/>
            <person name="Junaid M."/>
            <person name="Guest D."/>
            <person name="Kheng T.Y."/>
            <person name="Meinhardt L.W."/>
            <person name="Bailey B.A."/>
        </authorList>
    </citation>
    <scope>NUCLEOTIDE SEQUENCE [LARGE SCALE GENOMIC DNA]</scope>
    <source>
        <strain evidence="10 11">CT2</strain>
    </source>
</reference>
<evidence type="ECO:0000313" key="11">
    <source>
        <dbReference type="Proteomes" id="UP000383932"/>
    </source>
</evidence>
<dbReference type="GO" id="GO:0042781">
    <property type="term" value="F:3'-tRNA processing endoribonuclease activity"/>
    <property type="evidence" value="ECO:0007669"/>
    <property type="project" value="TreeGrafter"/>
</dbReference>
<evidence type="ECO:0000256" key="5">
    <source>
        <dbReference type="ARBA" id="ARBA00022723"/>
    </source>
</evidence>
<dbReference type="PANTHER" id="PTHR46018">
    <property type="entry name" value="ZINC PHOSPHODIESTERASE ELAC PROTEIN 1"/>
    <property type="match status" value="1"/>
</dbReference>
<evidence type="ECO:0000256" key="8">
    <source>
        <dbReference type="ARBA" id="ARBA00022833"/>
    </source>
</evidence>
<keyword evidence="5" id="KW-0479">Metal-binding</keyword>
<evidence type="ECO:0000256" key="1">
    <source>
        <dbReference type="ARBA" id="ARBA00001947"/>
    </source>
</evidence>
<dbReference type="CDD" id="cd07717">
    <property type="entry name" value="RNaseZ_ZiPD-like_MBL-fold"/>
    <property type="match status" value="1"/>
</dbReference>
<evidence type="ECO:0000256" key="3">
    <source>
        <dbReference type="ARBA" id="ARBA00022694"/>
    </source>
</evidence>
<evidence type="ECO:0000256" key="9">
    <source>
        <dbReference type="SAM" id="MobiDB-lite"/>
    </source>
</evidence>
<keyword evidence="6" id="KW-0255">Endonuclease</keyword>
<keyword evidence="7" id="KW-0378">Hydrolase</keyword>
<dbReference type="Gene3D" id="3.60.15.10">
    <property type="entry name" value="Ribonuclease Z/Hydroxyacylglutathione hydrolase-like"/>
    <property type="match status" value="1"/>
</dbReference>
<feature type="region of interest" description="Disordered" evidence="9">
    <location>
        <begin position="43"/>
        <end position="64"/>
    </location>
</feature>
<dbReference type="Proteomes" id="UP000383932">
    <property type="component" value="Unassembled WGS sequence"/>
</dbReference>
<feature type="region of interest" description="Disordered" evidence="9">
    <location>
        <begin position="340"/>
        <end position="362"/>
    </location>
</feature>
<dbReference type="GO" id="GO:0046872">
    <property type="term" value="F:metal ion binding"/>
    <property type="evidence" value="ECO:0007669"/>
    <property type="project" value="UniProtKB-KW"/>
</dbReference>
<evidence type="ECO:0000256" key="4">
    <source>
        <dbReference type="ARBA" id="ARBA00022722"/>
    </source>
</evidence>
<comment type="cofactor">
    <cofactor evidence="1">
        <name>Zn(2+)</name>
        <dbReference type="ChEBI" id="CHEBI:29105"/>
    </cofactor>
</comment>